<dbReference type="PROSITE" id="PS50261">
    <property type="entry name" value="G_PROTEIN_RECEP_F2_4"/>
    <property type="match status" value="1"/>
</dbReference>
<dbReference type="Gene3D" id="1.20.1070.10">
    <property type="entry name" value="Rhodopsin 7-helix transmembrane proteins"/>
    <property type="match status" value="1"/>
</dbReference>
<evidence type="ECO:0000256" key="3">
    <source>
        <dbReference type="ARBA" id="ARBA00022475"/>
    </source>
</evidence>
<feature type="region of interest" description="Disordered" evidence="10">
    <location>
        <begin position="373"/>
        <end position="400"/>
    </location>
</feature>
<evidence type="ECO:0000256" key="8">
    <source>
        <dbReference type="ARBA" id="ARBA00023170"/>
    </source>
</evidence>
<evidence type="ECO:0000256" key="2">
    <source>
        <dbReference type="ARBA" id="ARBA00005314"/>
    </source>
</evidence>
<reference evidence="14" key="2">
    <citation type="submission" date="2025-08" db="UniProtKB">
        <authorList>
            <consortium name="Ensembl"/>
        </authorList>
    </citation>
    <scope>IDENTIFICATION</scope>
</reference>
<feature type="transmembrane region" description="Helical" evidence="11">
    <location>
        <begin position="101"/>
        <end position="129"/>
    </location>
</feature>
<name>G3NAQ2_GASAC</name>
<dbReference type="Bgee" id="ENSGACG00000001845">
    <property type="expression patterns" value="Expressed in pharyngeal gill and 5 other cell types or tissues"/>
</dbReference>
<dbReference type="SUPFAM" id="SSF111418">
    <property type="entry name" value="Hormone receptor domain"/>
    <property type="match status" value="1"/>
</dbReference>
<keyword evidence="3" id="KW-1003">Cell membrane</keyword>
<feature type="compositionally biased region" description="Low complexity" evidence="10">
    <location>
        <begin position="381"/>
        <end position="391"/>
    </location>
</feature>
<dbReference type="InterPro" id="IPR001879">
    <property type="entry name" value="GPCR_2_extracellular_dom"/>
</dbReference>
<reference evidence="14" key="3">
    <citation type="submission" date="2025-09" db="UniProtKB">
        <authorList>
            <consortium name="Ensembl"/>
        </authorList>
    </citation>
    <scope>IDENTIFICATION</scope>
</reference>
<keyword evidence="5 11" id="KW-1133">Transmembrane helix</keyword>
<evidence type="ECO:0000256" key="10">
    <source>
        <dbReference type="SAM" id="MobiDB-lite"/>
    </source>
</evidence>
<keyword evidence="9" id="KW-0807">Transducer</keyword>
<dbReference type="STRING" id="69293.ENSGACP00000002397"/>
<dbReference type="GO" id="GO:0005886">
    <property type="term" value="C:plasma membrane"/>
    <property type="evidence" value="ECO:0007669"/>
    <property type="project" value="UniProtKB-SubCell"/>
</dbReference>
<reference evidence="14 15" key="1">
    <citation type="journal article" date="2021" name="G3 (Bethesda)">
        <title>Improved contiguity of the threespine stickleback genome using long-read sequencing.</title>
        <authorList>
            <person name="Nath S."/>
            <person name="Shaw D.E."/>
            <person name="White M.A."/>
        </authorList>
    </citation>
    <scope>NUCLEOTIDE SEQUENCE [LARGE SCALE GENOMIC DNA]</scope>
    <source>
        <strain evidence="14 15">Lake Benthic</strain>
    </source>
</reference>
<dbReference type="Pfam" id="PF02793">
    <property type="entry name" value="HRM"/>
    <property type="match status" value="1"/>
</dbReference>
<dbReference type="GO" id="GO:0017046">
    <property type="term" value="F:peptide hormone binding"/>
    <property type="evidence" value="ECO:0007669"/>
    <property type="project" value="TreeGrafter"/>
</dbReference>
<dbReference type="InterPro" id="IPR002284">
    <property type="entry name" value="GPCR_2_VIP_rcpt_2"/>
</dbReference>
<evidence type="ECO:0000256" key="1">
    <source>
        <dbReference type="ARBA" id="ARBA00004651"/>
    </source>
</evidence>
<keyword evidence="7 11" id="KW-0472">Membrane</keyword>
<comment type="subcellular location">
    <subcellularLocation>
        <location evidence="1">Cell membrane</location>
        <topology evidence="1">Multi-pass membrane protein</topology>
    </subcellularLocation>
</comment>
<dbReference type="GO" id="GO:0007188">
    <property type="term" value="P:adenylate cyclase-modulating G protein-coupled receptor signaling pathway"/>
    <property type="evidence" value="ECO:0007669"/>
    <property type="project" value="TreeGrafter"/>
</dbReference>
<comment type="similarity">
    <text evidence="2">Belongs to the G-protein coupled receptor 2 family.</text>
</comment>
<dbReference type="InterPro" id="IPR036445">
    <property type="entry name" value="GPCR_2_extracell_dom_sf"/>
</dbReference>
<dbReference type="PRINTS" id="PR00249">
    <property type="entry name" value="GPCRSECRETIN"/>
</dbReference>
<evidence type="ECO:0000256" key="6">
    <source>
        <dbReference type="ARBA" id="ARBA00023040"/>
    </source>
</evidence>
<dbReference type="InterPro" id="IPR050332">
    <property type="entry name" value="GPCR_2"/>
</dbReference>
<dbReference type="Ensembl" id="ENSGACT00000002404.2">
    <property type="protein sequence ID" value="ENSGACP00000002397.2"/>
    <property type="gene ID" value="ENSGACG00000001845.2"/>
</dbReference>
<dbReference type="GO" id="GO:0008528">
    <property type="term" value="F:G protein-coupled peptide receptor activity"/>
    <property type="evidence" value="ECO:0007669"/>
    <property type="project" value="TreeGrafter"/>
</dbReference>
<evidence type="ECO:0000313" key="14">
    <source>
        <dbReference type="Ensembl" id="ENSGACP00000002397.2"/>
    </source>
</evidence>
<accession>G3NAQ2</accession>
<keyword evidence="4 11" id="KW-0812">Transmembrane</keyword>
<dbReference type="PANTHER" id="PTHR45620:SF22">
    <property type="entry name" value="VASOACTIVE INTESTINAL POLYPEPTIDE RECEPTOR 2"/>
    <property type="match status" value="1"/>
</dbReference>
<keyword evidence="6" id="KW-0297">G-protein coupled receptor</keyword>
<sequence length="400" mass="44849">MFPASDQRRSDGSNQQEAVSPLRSSNVCVCGSGCLGEWDNVSCCQRAAVEEVLTLPGPPLLVSLFGNNGNLSRTCTETGWSDVSPPSITCWFNSTDEPSELVFYTVVKILSTLGHSLTFITLLTSTVIICLYRKLHCTRNYVHLNLFLSFMLRAAAVLSKDTLLFSGEQNAECSAQPSLVVLVFFNYFVMATFLAAVEGLYLTRWCWFPQLLHPPLLYLLINVKVLQMCPGVLVLVCWLTLSHLTSASVSQINFVLFVSIIRILVQKLRCPDVGGNEQSQYRRLAKSTLLLIPLFGINYVLFVYLMEPADTNLRHVKIFFELALSSFQVARRARCVCTLNDTDTEVQTELRRTWRSLCLRRYLGRDYRTHAMSVSRNGNDSSAHSARSSRAVPQTETSVL</sequence>
<evidence type="ECO:0000259" key="13">
    <source>
        <dbReference type="PROSITE" id="PS50261"/>
    </source>
</evidence>
<dbReference type="InParanoid" id="G3NAQ2"/>
<dbReference type="AlphaFoldDB" id="G3NAQ2"/>
<feature type="transmembrane region" description="Helical" evidence="11">
    <location>
        <begin position="179"/>
        <end position="203"/>
    </location>
</feature>
<dbReference type="GeneTree" id="ENSGT00940000158089"/>
<evidence type="ECO:0000259" key="12">
    <source>
        <dbReference type="PROSITE" id="PS50227"/>
    </source>
</evidence>
<dbReference type="InterPro" id="IPR000832">
    <property type="entry name" value="GPCR_2_secretin-like"/>
</dbReference>
<protein>
    <recommendedName>
        <fullName evidence="16">Vasoactive intestinal peptide receptor 2</fullName>
    </recommendedName>
</protein>
<feature type="transmembrane region" description="Helical" evidence="11">
    <location>
        <begin position="286"/>
        <end position="306"/>
    </location>
</feature>
<feature type="domain" description="G-protein coupled receptors family 2 profile 1" evidence="12">
    <location>
        <begin position="31"/>
        <end position="101"/>
    </location>
</feature>
<evidence type="ECO:0000313" key="15">
    <source>
        <dbReference type="Proteomes" id="UP000007635"/>
    </source>
</evidence>
<dbReference type="InterPro" id="IPR017981">
    <property type="entry name" value="GPCR_2-like_7TM"/>
</dbReference>
<evidence type="ECO:0000256" key="5">
    <source>
        <dbReference type="ARBA" id="ARBA00022989"/>
    </source>
</evidence>
<feature type="transmembrane region" description="Helical" evidence="11">
    <location>
        <begin position="215"/>
        <end position="241"/>
    </location>
</feature>
<dbReference type="GO" id="GO:0004999">
    <property type="term" value="F:vasoactive intestinal polypeptide receptor activity"/>
    <property type="evidence" value="ECO:0007669"/>
    <property type="project" value="InterPro"/>
</dbReference>
<proteinExistence type="inferred from homology"/>
<dbReference type="Pfam" id="PF00002">
    <property type="entry name" value="7tm_2"/>
    <property type="match status" value="2"/>
</dbReference>
<dbReference type="PROSITE" id="PS50227">
    <property type="entry name" value="G_PROTEIN_RECEP_F2_3"/>
    <property type="match status" value="1"/>
</dbReference>
<dbReference type="OMA" id="WIACRIN"/>
<evidence type="ECO:0000256" key="11">
    <source>
        <dbReference type="SAM" id="Phobius"/>
    </source>
</evidence>
<feature type="domain" description="G-protein coupled receptors family 2 profile 2" evidence="13">
    <location>
        <begin position="107"/>
        <end position="340"/>
    </location>
</feature>
<dbReference type="PRINTS" id="PR01155">
    <property type="entry name" value="VIP2RECEPTOR"/>
</dbReference>
<keyword evidence="8" id="KW-0675">Receptor</keyword>
<evidence type="ECO:0000256" key="4">
    <source>
        <dbReference type="ARBA" id="ARBA00022692"/>
    </source>
</evidence>
<dbReference type="eggNOG" id="KOG4564">
    <property type="taxonomic scope" value="Eukaryota"/>
</dbReference>
<dbReference type="Gene3D" id="4.10.1240.10">
    <property type="entry name" value="GPCR, family 2, extracellular hormone receptor domain"/>
    <property type="match status" value="1"/>
</dbReference>
<evidence type="ECO:0000256" key="7">
    <source>
        <dbReference type="ARBA" id="ARBA00023136"/>
    </source>
</evidence>
<feature type="transmembrane region" description="Helical" evidence="11">
    <location>
        <begin position="247"/>
        <end position="265"/>
    </location>
</feature>
<dbReference type="PANTHER" id="PTHR45620">
    <property type="entry name" value="PDF RECEPTOR-LIKE PROTEIN-RELATED"/>
    <property type="match status" value="1"/>
</dbReference>
<dbReference type="Proteomes" id="UP000007635">
    <property type="component" value="Unassembled WGS sequence"/>
</dbReference>
<organism evidence="14 15">
    <name type="scientific">Gasterosteus aculeatus aculeatus</name>
    <name type="common">three-spined stickleback</name>
    <dbReference type="NCBI Taxonomy" id="481459"/>
    <lineage>
        <taxon>Eukaryota</taxon>
        <taxon>Metazoa</taxon>
        <taxon>Chordata</taxon>
        <taxon>Craniata</taxon>
        <taxon>Vertebrata</taxon>
        <taxon>Euteleostomi</taxon>
        <taxon>Actinopterygii</taxon>
        <taxon>Neopterygii</taxon>
        <taxon>Teleostei</taxon>
        <taxon>Neoteleostei</taxon>
        <taxon>Acanthomorphata</taxon>
        <taxon>Eupercaria</taxon>
        <taxon>Perciformes</taxon>
        <taxon>Cottioidei</taxon>
        <taxon>Gasterosteales</taxon>
        <taxon>Gasterosteidae</taxon>
        <taxon>Gasterosteus</taxon>
    </lineage>
</organism>
<dbReference type="GO" id="GO:0007166">
    <property type="term" value="P:cell surface receptor signaling pathway"/>
    <property type="evidence" value="ECO:0007669"/>
    <property type="project" value="InterPro"/>
</dbReference>
<keyword evidence="15" id="KW-1185">Reference proteome</keyword>
<evidence type="ECO:0008006" key="16">
    <source>
        <dbReference type="Google" id="ProtNLM"/>
    </source>
</evidence>
<evidence type="ECO:0000256" key="9">
    <source>
        <dbReference type="ARBA" id="ARBA00023224"/>
    </source>
</evidence>